<dbReference type="InterPro" id="IPR028957">
    <property type="entry name" value="Imm50"/>
</dbReference>
<dbReference type="RefSeq" id="WP_380701763.1">
    <property type="nucleotide sequence ID" value="NZ_JBHSAP010000007.1"/>
</dbReference>
<dbReference type="Pfam" id="PF15594">
    <property type="entry name" value="Imm50"/>
    <property type="match status" value="1"/>
</dbReference>
<name>A0ABV8JCV2_9BACL</name>
<evidence type="ECO:0000313" key="2">
    <source>
        <dbReference type="Proteomes" id="UP001595843"/>
    </source>
</evidence>
<protein>
    <submittedName>
        <fullName evidence="1">Imm50 family immunity protein</fullName>
    </submittedName>
</protein>
<evidence type="ECO:0000313" key="1">
    <source>
        <dbReference type="EMBL" id="MFC4075640.1"/>
    </source>
</evidence>
<proteinExistence type="predicted"/>
<accession>A0ABV8JCV2</accession>
<sequence length="126" mass="14408">MWLDFVSNPKEIADIYDEVPALSDVTVTMMKITKNELSVFIELDSFPDHYPPDQKGNNTCNIELGFKNVDKVYFSGWEVDGRFTFKLSKVNSRVKMFGQSDRCTVSLICDEVSILSKGFYITDNND</sequence>
<dbReference type="Proteomes" id="UP001595843">
    <property type="component" value="Unassembled WGS sequence"/>
</dbReference>
<reference evidence="2" key="1">
    <citation type="journal article" date="2019" name="Int. J. Syst. Evol. Microbiol.">
        <title>The Global Catalogue of Microorganisms (GCM) 10K type strain sequencing project: providing services to taxonomists for standard genome sequencing and annotation.</title>
        <authorList>
            <consortium name="The Broad Institute Genomics Platform"/>
            <consortium name="The Broad Institute Genome Sequencing Center for Infectious Disease"/>
            <person name="Wu L."/>
            <person name="Ma J."/>
        </authorList>
    </citation>
    <scope>NUCLEOTIDE SEQUENCE [LARGE SCALE GENOMIC DNA]</scope>
    <source>
        <strain evidence="2">IBRC-M 10813</strain>
    </source>
</reference>
<dbReference type="EMBL" id="JBHSAP010000007">
    <property type="protein sequence ID" value="MFC4075640.1"/>
    <property type="molecule type" value="Genomic_DNA"/>
</dbReference>
<gene>
    <name evidence="1" type="ORF">ACFOUO_02330</name>
</gene>
<keyword evidence="2" id="KW-1185">Reference proteome</keyword>
<organism evidence="1 2">
    <name type="scientific">Salinithrix halophila</name>
    <dbReference type="NCBI Taxonomy" id="1485204"/>
    <lineage>
        <taxon>Bacteria</taxon>
        <taxon>Bacillati</taxon>
        <taxon>Bacillota</taxon>
        <taxon>Bacilli</taxon>
        <taxon>Bacillales</taxon>
        <taxon>Thermoactinomycetaceae</taxon>
        <taxon>Salinithrix</taxon>
    </lineage>
</organism>
<comment type="caution">
    <text evidence="1">The sequence shown here is derived from an EMBL/GenBank/DDBJ whole genome shotgun (WGS) entry which is preliminary data.</text>
</comment>